<evidence type="ECO:0008006" key="4">
    <source>
        <dbReference type="Google" id="ProtNLM"/>
    </source>
</evidence>
<feature type="transmembrane region" description="Helical" evidence="1">
    <location>
        <begin position="142"/>
        <end position="161"/>
    </location>
</feature>
<dbReference type="PANTHER" id="PTHR16214:SF3">
    <property type="entry name" value="TRANSMEMBRANE PROTEIN 260"/>
    <property type="match status" value="1"/>
</dbReference>
<feature type="transmembrane region" description="Helical" evidence="1">
    <location>
        <begin position="16"/>
        <end position="37"/>
    </location>
</feature>
<keyword evidence="1" id="KW-0472">Membrane</keyword>
<feature type="transmembrane region" description="Helical" evidence="1">
    <location>
        <begin position="57"/>
        <end position="74"/>
    </location>
</feature>
<proteinExistence type="predicted"/>
<feature type="transmembrane region" description="Helical" evidence="1">
    <location>
        <begin position="212"/>
        <end position="231"/>
    </location>
</feature>
<dbReference type="PANTHER" id="PTHR16214">
    <property type="entry name" value="TRANSMEMBRANE PROTEIN 260"/>
    <property type="match status" value="1"/>
</dbReference>
<accession>A0A1F7RZQ7</accession>
<evidence type="ECO:0000313" key="2">
    <source>
        <dbReference type="EMBL" id="OGL46538.1"/>
    </source>
</evidence>
<keyword evidence="1" id="KW-1133">Transmembrane helix</keyword>
<feature type="transmembrane region" description="Helical" evidence="1">
    <location>
        <begin position="364"/>
        <end position="382"/>
    </location>
</feature>
<dbReference type="AlphaFoldDB" id="A0A1F7RZQ7"/>
<feature type="transmembrane region" description="Helical" evidence="1">
    <location>
        <begin position="115"/>
        <end position="135"/>
    </location>
</feature>
<name>A0A1F7RZQ7_9BACT</name>
<dbReference type="InterPro" id="IPR021280">
    <property type="entry name" value="TMEM260-like"/>
</dbReference>
<feature type="transmembrane region" description="Helical" evidence="1">
    <location>
        <begin position="181"/>
        <end position="203"/>
    </location>
</feature>
<comment type="caution">
    <text evidence="2">The sequence shown here is derived from an EMBL/GenBank/DDBJ whole genome shotgun (WGS) entry which is preliminary data.</text>
</comment>
<protein>
    <recommendedName>
        <fullName evidence="4">DUF2723 domain-containing protein</fullName>
    </recommendedName>
</protein>
<evidence type="ECO:0000256" key="1">
    <source>
        <dbReference type="SAM" id="Phobius"/>
    </source>
</evidence>
<dbReference type="InterPro" id="IPR052724">
    <property type="entry name" value="GT117_domain-containing"/>
</dbReference>
<evidence type="ECO:0000313" key="3">
    <source>
        <dbReference type="Proteomes" id="UP000179266"/>
    </source>
</evidence>
<dbReference type="Pfam" id="PF11028">
    <property type="entry name" value="TMEM260-like"/>
    <property type="match status" value="1"/>
</dbReference>
<feature type="transmembrane region" description="Helical" evidence="1">
    <location>
        <begin position="285"/>
        <end position="301"/>
    </location>
</feature>
<sequence length="619" mass="73110">MDSHSSTFLRWFQKKIFFIIFIVFFQVYLKTTCPTIYWEDSSEFVAASDLLGITHPTGYPTYCILGKFMSLLFLGHKAFRINLVSALSAAAGMAIFSCLLTNLFKKLQYHRLNLFLHPGILLSVFYAGFLSPYWSEGVVSEVYSLNIFFFLLLIYLTYIFIETKPDTRFFYFYTFIYGLSISNHMTMGLYLPVFTLLFIYFVFKYKIHYSKLFIATMFGLSGLTPYFYIVMRASTDPMKNWFYLDKFIPFTEHLFATHYSEFYSLSETDVYGKLVQLSGFCTNNFKFYFLILIIPGIILFIKKWLQGFTLLIILFLFNFLFVLYYLYETFFLPAFLVLCCFMGIGILSADILFQKWSNGTGRRIFRVILYFLVIVVLFNQYFSNYYWNTKNDHYWAKIYAHELLYGMSINSFMLTTSDQNFYITEYFQKCENMRLDIKQFHRPAITWPGYMEYRKKLYFSLDIPDQNKISGMAHEIELKQNLAGKKFYNKIRESIIQYLVFKNIDHITVYWEGGQDNDLLPDILIPDGLQFRLGHDPEKLKPVYPSEIFWNPALRGDVPAKEAISMVFYNFGVQYLRTEDLKNVISFLRTAKIINPDLHMSSDLLKILNVSQNNKSTDR</sequence>
<feature type="transmembrane region" description="Helical" evidence="1">
    <location>
        <begin position="308"/>
        <end position="327"/>
    </location>
</feature>
<organism evidence="2 3">
    <name type="scientific">Candidatus Schekmanbacteria bacterium RBG_13_48_7</name>
    <dbReference type="NCBI Taxonomy" id="1817878"/>
    <lineage>
        <taxon>Bacteria</taxon>
        <taxon>Candidatus Schekmaniibacteriota</taxon>
    </lineage>
</organism>
<dbReference type="Proteomes" id="UP000179266">
    <property type="component" value="Unassembled WGS sequence"/>
</dbReference>
<feature type="transmembrane region" description="Helical" evidence="1">
    <location>
        <begin position="81"/>
        <end position="103"/>
    </location>
</feature>
<reference evidence="2 3" key="1">
    <citation type="journal article" date="2016" name="Nat. Commun.">
        <title>Thousands of microbial genomes shed light on interconnected biogeochemical processes in an aquifer system.</title>
        <authorList>
            <person name="Anantharaman K."/>
            <person name="Brown C.T."/>
            <person name="Hug L.A."/>
            <person name="Sharon I."/>
            <person name="Castelle C.J."/>
            <person name="Probst A.J."/>
            <person name="Thomas B.C."/>
            <person name="Singh A."/>
            <person name="Wilkins M.J."/>
            <person name="Karaoz U."/>
            <person name="Brodie E.L."/>
            <person name="Williams K.H."/>
            <person name="Hubbard S.S."/>
            <person name="Banfield J.F."/>
        </authorList>
    </citation>
    <scope>NUCLEOTIDE SEQUENCE [LARGE SCALE GENOMIC DNA]</scope>
</reference>
<gene>
    <name evidence="2" type="ORF">A2161_22155</name>
</gene>
<feature type="transmembrane region" description="Helical" evidence="1">
    <location>
        <begin position="333"/>
        <end position="352"/>
    </location>
</feature>
<keyword evidence="1" id="KW-0812">Transmembrane</keyword>
<dbReference type="EMBL" id="MGDD01000123">
    <property type="protein sequence ID" value="OGL46538.1"/>
    <property type="molecule type" value="Genomic_DNA"/>
</dbReference>